<dbReference type="AlphaFoldDB" id="A0AA36B5P9"/>
<accession>A0AA36B5P9</accession>
<organism evidence="1 2">
    <name type="scientific">Octopus vulgaris</name>
    <name type="common">Common octopus</name>
    <dbReference type="NCBI Taxonomy" id="6645"/>
    <lineage>
        <taxon>Eukaryota</taxon>
        <taxon>Metazoa</taxon>
        <taxon>Spiralia</taxon>
        <taxon>Lophotrochozoa</taxon>
        <taxon>Mollusca</taxon>
        <taxon>Cephalopoda</taxon>
        <taxon>Coleoidea</taxon>
        <taxon>Octopodiformes</taxon>
        <taxon>Octopoda</taxon>
        <taxon>Incirrata</taxon>
        <taxon>Octopodidae</taxon>
        <taxon>Octopus</taxon>
    </lineage>
</organism>
<sequence>MKDESHNSIALTEPIKGYFILKPFRRLENINNSLVTLGTGATVAFIPGEFGCDSISADIITHTEFIKI</sequence>
<dbReference type="Proteomes" id="UP001162480">
    <property type="component" value="Chromosome 9"/>
</dbReference>
<dbReference type="EMBL" id="OX597822">
    <property type="protein sequence ID" value="CAI9728386.1"/>
    <property type="molecule type" value="Genomic_DNA"/>
</dbReference>
<keyword evidence="2" id="KW-1185">Reference proteome</keyword>
<protein>
    <submittedName>
        <fullName evidence="1">Uncharacterized protein</fullName>
    </submittedName>
</protein>
<name>A0AA36B5P9_OCTVU</name>
<proteinExistence type="predicted"/>
<reference evidence="1" key="1">
    <citation type="submission" date="2023-08" db="EMBL/GenBank/DDBJ databases">
        <authorList>
            <person name="Alioto T."/>
            <person name="Alioto T."/>
            <person name="Gomez Garrido J."/>
        </authorList>
    </citation>
    <scope>NUCLEOTIDE SEQUENCE</scope>
</reference>
<gene>
    <name evidence="1" type="ORF">OCTVUL_1B015830</name>
</gene>
<evidence type="ECO:0000313" key="1">
    <source>
        <dbReference type="EMBL" id="CAI9728386.1"/>
    </source>
</evidence>
<evidence type="ECO:0000313" key="2">
    <source>
        <dbReference type="Proteomes" id="UP001162480"/>
    </source>
</evidence>